<dbReference type="AlphaFoldDB" id="A0A1R4H1Z4"/>
<accession>A0A1R4H1Z4</accession>
<sequence>MYKTCYKDSSVYWNIAYLFHGFYLQNNIDWHLFKLETRSYSNDAVKTNFTFY</sequence>
<dbReference type="EMBL" id="FUKI01000046">
    <property type="protein sequence ID" value="SJM90261.1"/>
    <property type="molecule type" value="Genomic_DNA"/>
</dbReference>
<gene>
    <name evidence="1" type="ORF">CRENPOLYSF1_140019</name>
</gene>
<organism evidence="1 2">
    <name type="scientific">Crenothrix polyspora</name>
    <dbReference type="NCBI Taxonomy" id="360316"/>
    <lineage>
        <taxon>Bacteria</taxon>
        <taxon>Pseudomonadati</taxon>
        <taxon>Pseudomonadota</taxon>
        <taxon>Gammaproteobacteria</taxon>
        <taxon>Methylococcales</taxon>
        <taxon>Crenotrichaceae</taxon>
        <taxon>Crenothrix</taxon>
    </lineage>
</organism>
<protein>
    <submittedName>
        <fullName evidence="1">Uncharacterized protein</fullName>
    </submittedName>
</protein>
<proteinExistence type="predicted"/>
<name>A0A1R4H1Z4_9GAMM</name>
<evidence type="ECO:0000313" key="2">
    <source>
        <dbReference type="Proteomes" id="UP000195667"/>
    </source>
</evidence>
<evidence type="ECO:0000313" key="1">
    <source>
        <dbReference type="EMBL" id="SJM90261.1"/>
    </source>
</evidence>
<keyword evidence="2" id="KW-1185">Reference proteome</keyword>
<reference evidence="2" key="1">
    <citation type="submission" date="2017-02" db="EMBL/GenBank/DDBJ databases">
        <authorList>
            <person name="Daims H."/>
        </authorList>
    </citation>
    <scope>NUCLEOTIDE SEQUENCE [LARGE SCALE GENOMIC DNA]</scope>
</reference>
<dbReference type="Proteomes" id="UP000195667">
    <property type="component" value="Unassembled WGS sequence"/>
</dbReference>